<reference evidence="2" key="1">
    <citation type="submission" date="2016-07" db="EMBL/GenBank/DDBJ databases">
        <authorList>
            <person name="Bretaudeau A."/>
        </authorList>
    </citation>
    <scope>NUCLEOTIDE SEQUENCE</scope>
    <source>
        <strain evidence="2">Rice</strain>
        <tissue evidence="2">Whole body</tissue>
    </source>
</reference>
<dbReference type="InterPro" id="IPR006578">
    <property type="entry name" value="MADF-dom"/>
</dbReference>
<proteinExistence type="predicted"/>
<feature type="domain" description="MADF" evidence="1">
    <location>
        <begin position="9"/>
        <end position="58"/>
    </location>
</feature>
<organism evidence="2">
    <name type="scientific">Spodoptera frugiperda</name>
    <name type="common">Fall armyworm</name>
    <dbReference type="NCBI Taxonomy" id="7108"/>
    <lineage>
        <taxon>Eukaryota</taxon>
        <taxon>Metazoa</taxon>
        <taxon>Ecdysozoa</taxon>
        <taxon>Arthropoda</taxon>
        <taxon>Hexapoda</taxon>
        <taxon>Insecta</taxon>
        <taxon>Pterygota</taxon>
        <taxon>Neoptera</taxon>
        <taxon>Endopterygota</taxon>
        <taxon>Lepidoptera</taxon>
        <taxon>Glossata</taxon>
        <taxon>Ditrysia</taxon>
        <taxon>Noctuoidea</taxon>
        <taxon>Noctuidae</taxon>
        <taxon>Amphipyrinae</taxon>
        <taxon>Spodoptera</taxon>
    </lineage>
</organism>
<name>A0A2H1VLJ5_SPOFR</name>
<evidence type="ECO:0000259" key="1">
    <source>
        <dbReference type="Pfam" id="PF10545"/>
    </source>
</evidence>
<dbReference type="Pfam" id="PF10545">
    <property type="entry name" value="MADF_DNA_bdg"/>
    <property type="match status" value="1"/>
</dbReference>
<sequence length="108" mass="12500">MDNETAIRFIKIYGPHSPLWNTRRKEYQNNNVRRDLWDEIAKTFVQPKAAIKLNMKSLLIVAWGLELCPVYGNKLTSYYMGIITQMLKSASTLYRDITCVNLSVSLRG</sequence>
<evidence type="ECO:0000313" key="2">
    <source>
        <dbReference type="EMBL" id="SOQ41693.1"/>
    </source>
</evidence>
<protein>
    <submittedName>
        <fullName evidence="2">SFRICE_002905</fullName>
    </submittedName>
</protein>
<gene>
    <name evidence="2" type="ORF">SFRICE_002905</name>
</gene>
<accession>A0A2H1VLJ5</accession>
<dbReference type="EMBL" id="ODYU01003222">
    <property type="protein sequence ID" value="SOQ41693.1"/>
    <property type="molecule type" value="Genomic_DNA"/>
</dbReference>
<dbReference type="AlphaFoldDB" id="A0A2H1VLJ5"/>